<accession>A0ACC0FF76</accession>
<keyword evidence="2" id="KW-1185">Reference proteome</keyword>
<dbReference type="Proteomes" id="UP001060215">
    <property type="component" value="Chromosome 15"/>
</dbReference>
<name>A0ACC0FF76_9ERIC</name>
<dbReference type="EMBL" id="CM045772">
    <property type="protein sequence ID" value="KAI7986858.1"/>
    <property type="molecule type" value="Genomic_DNA"/>
</dbReference>
<reference evidence="1 2" key="1">
    <citation type="journal article" date="2022" name="Plant J.">
        <title>Chromosome-level genome of Camellia lanceoleosa provides a valuable resource for understanding genome evolution and self-incompatibility.</title>
        <authorList>
            <person name="Gong W."/>
            <person name="Xiao S."/>
            <person name="Wang L."/>
            <person name="Liao Z."/>
            <person name="Chang Y."/>
            <person name="Mo W."/>
            <person name="Hu G."/>
            <person name="Li W."/>
            <person name="Zhao G."/>
            <person name="Zhu H."/>
            <person name="Hu X."/>
            <person name="Ji K."/>
            <person name="Xiang X."/>
            <person name="Song Q."/>
            <person name="Yuan D."/>
            <person name="Jin S."/>
            <person name="Zhang L."/>
        </authorList>
    </citation>
    <scope>NUCLEOTIDE SEQUENCE [LARGE SCALE GENOMIC DNA]</scope>
    <source>
        <strain evidence="1">SQ_2022a</strain>
    </source>
</reference>
<sequence>MYGQGNYGPQFGQGSETPMSQFQHRPVVPPPPPPPPLFQQGPPASQPSLIQQGPPSIPPHIVPSGPALYQHAPPPPAQQGPTMQVPTSGMLNAGQSYLLPPPPPPQQFQGNTSMAHTQQNSQWTHNMHHIPPPVPPPLGPSSSEMCRQSLPPRILPTPSQGQTPHRGPIHLQQPDSVQGTQQIPLPPPPPPPPPTSSFFNSAPFGSFVHSAHQDPMALPPPPPLPSSPPPLPPSPPPPTSPPPFGALSSTPLLTAFDLSCNSKSGPTSNHSGFKVMASDSVNEVVVSTQIRDDAPVFDDYKNFEGMTSCEVGSIMKDDLSFVEGTKLDLPPPKPVEEKVVRKIEILCHFIAKNGRGFEDMARQKELGNPEFEFLFGGEPGSEAAVAHEYFEWMKKKCILRHEHNNSALGPSDVGTSTQTNFLMDAGVSHSPTDSDMDMEDDITQPDEEQRVYTSFESLNPETVLIPKELDIREQLCASQNADEYIHVKDNASRSSGLDGQEKGFKLFPDHDHFTFGRSLSKVDSSVTNSDGSPANSDVEKSSVPLLEDLTQSNVSEAAGGVRSEKFPGELVKGASPFRLLQDYASDDSSEDDEKPGLEDVSPVTASPLTTAGATSLHGDIGSNLRTDPASKNLSSSEMAFGILSESVVACPSSMPSNAWDFPPESLRNARKTTITSIATVKTEEMVGNNSENKVSIKNAASSEALQQKDAFDGVDAAASAAESVKSQSRKEDVKNTSTLPKVDEFGRLVREGASDSDSDESRYTGRRGKRGRSWSRSRSPHDRRRKSPRRRRVKRSRSRSWSPKKRSRSRSPTYRRRGESGGDKMRWNRGQPPACFDFLRGRCHRGAFCRYVHDIDKSDGARHYRSKHQYLEVPPVSRTSDFQEEIEKTLPKRSVHEQDMPESSFGALKDENMDGGKILVSVQTRISNQDDKSLVAEVAKSERSVELSVSEPLLNKISSVQNHGTGSINQSFSSQSLPPKEFTPVILPAVDFPVRHLHLPPPPPSFSQGTSIPHVPQLPREHDLRQPTLKFSSLSPHMENCPPYHGSMQNQNSHFAMPPNYSWSLPPPPPLPSRPSFVNNSAVNAATAMQGVPS</sequence>
<evidence type="ECO:0000313" key="2">
    <source>
        <dbReference type="Proteomes" id="UP001060215"/>
    </source>
</evidence>
<organism evidence="1 2">
    <name type="scientific">Camellia lanceoleosa</name>
    <dbReference type="NCBI Taxonomy" id="1840588"/>
    <lineage>
        <taxon>Eukaryota</taxon>
        <taxon>Viridiplantae</taxon>
        <taxon>Streptophyta</taxon>
        <taxon>Embryophyta</taxon>
        <taxon>Tracheophyta</taxon>
        <taxon>Spermatophyta</taxon>
        <taxon>Magnoliopsida</taxon>
        <taxon>eudicotyledons</taxon>
        <taxon>Gunneridae</taxon>
        <taxon>Pentapetalae</taxon>
        <taxon>asterids</taxon>
        <taxon>Ericales</taxon>
        <taxon>Theaceae</taxon>
        <taxon>Camellia</taxon>
    </lineage>
</organism>
<comment type="caution">
    <text evidence="1">The sequence shown here is derived from an EMBL/GenBank/DDBJ whole genome shotgun (WGS) entry which is preliminary data.</text>
</comment>
<proteinExistence type="predicted"/>
<evidence type="ECO:0000313" key="1">
    <source>
        <dbReference type="EMBL" id="KAI7986858.1"/>
    </source>
</evidence>
<gene>
    <name evidence="1" type="ORF">LOK49_LG14G00527</name>
</gene>
<protein>
    <submittedName>
        <fullName evidence="1">Uncharacterized protein</fullName>
    </submittedName>
</protein>